<protein>
    <submittedName>
        <fullName evidence="2">BZ3500_MvSof-1268-A1-R1_Chr10-2g02950 protein</fullName>
    </submittedName>
</protein>
<reference evidence="3" key="1">
    <citation type="submission" date="2016-10" db="EMBL/GenBank/DDBJ databases">
        <authorList>
            <person name="Jeantristanb JTB J.-T."/>
            <person name="Ricardo R."/>
        </authorList>
    </citation>
    <scope>NUCLEOTIDE SEQUENCE [LARGE SCALE GENOMIC DNA]</scope>
</reference>
<dbReference type="InterPro" id="IPR029058">
    <property type="entry name" value="AB_hydrolase_fold"/>
</dbReference>
<dbReference type="SUPFAM" id="SSF53474">
    <property type="entry name" value="alpha/beta-Hydrolases"/>
    <property type="match status" value="1"/>
</dbReference>
<dbReference type="EMBL" id="FMWP01000117">
    <property type="protein sequence ID" value="SDA01803.1"/>
    <property type="molecule type" value="Genomic_DNA"/>
</dbReference>
<dbReference type="Proteomes" id="UP000249723">
    <property type="component" value="Unassembled WGS sequence"/>
</dbReference>
<organism evidence="2 3">
    <name type="scientific">Microbotryum saponariae</name>
    <dbReference type="NCBI Taxonomy" id="289078"/>
    <lineage>
        <taxon>Eukaryota</taxon>
        <taxon>Fungi</taxon>
        <taxon>Dikarya</taxon>
        <taxon>Basidiomycota</taxon>
        <taxon>Pucciniomycotina</taxon>
        <taxon>Microbotryomycetes</taxon>
        <taxon>Microbotryales</taxon>
        <taxon>Microbotryaceae</taxon>
        <taxon>Microbotryum</taxon>
    </lineage>
</organism>
<gene>
    <name evidence="2" type="ORF">BZ3500_MVSOF-1268-A1-R1_CHR10-2G02950</name>
</gene>
<feature type="domain" description="Serine aminopeptidase S33" evidence="1">
    <location>
        <begin position="66"/>
        <end position="284"/>
    </location>
</feature>
<dbReference type="InterPro" id="IPR000073">
    <property type="entry name" value="AB_hydrolase_1"/>
</dbReference>
<dbReference type="InterPro" id="IPR051044">
    <property type="entry name" value="MAG_DAG_Lipase"/>
</dbReference>
<proteinExistence type="predicted"/>
<dbReference type="PRINTS" id="PR00111">
    <property type="entry name" value="ABHYDROLASE"/>
</dbReference>
<keyword evidence="3" id="KW-1185">Reference proteome</keyword>
<dbReference type="AlphaFoldDB" id="A0A2X0LRG2"/>
<dbReference type="Gene3D" id="3.40.50.1820">
    <property type="entry name" value="alpha/beta hydrolase"/>
    <property type="match status" value="1"/>
</dbReference>
<dbReference type="Pfam" id="PF12146">
    <property type="entry name" value="Hydrolase_4"/>
    <property type="match status" value="1"/>
</dbReference>
<accession>A0A2X0LRG2</accession>
<dbReference type="InterPro" id="IPR022742">
    <property type="entry name" value="Hydrolase_4"/>
</dbReference>
<evidence type="ECO:0000313" key="2">
    <source>
        <dbReference type="EMBL" id="SDA01803.1"/>
    </source>
</evidence>
<dbReference type="PANTHER" id="PTHR11614">
    <property type="entry name" value="PHOSPHOLIPASE-RELATED"/>
    <property type="match status" value="1"/>
</dbReference>
<dbReference type="OrthoDB" id="10249433at2759"/>
<sequence length="354" mass="38133">MSSNSSTASIEGPQGLSFFTKTWTPPQGTATVATVCFVHGLSFWALQHSPSSIVTDFDVSISHASFVEHLRRYDHVFDRFAQQGLAVFAYDQRGFGQTAVDLGGNNQGVTSWPQQLADLAFFVDHASKLNPDKPLFLYGHSMGGGLALAFPTRVPPSVGVEKIKGVIAGSPLIEQSPGVKASGIVVTLGGLVGKLSGSLTMPVQVKPEDVSRDPEVAKIYAADPLCKQQGSFRGLSDMLKGGEALLNKDYKNWPKDLPLLVIHGEDDKVSPPNNSNSRLISRADPARVNDSLQVTWCESSKKFVEKVQKAGGNAEYKGYPGFYVSLSLDRDAGKSNESDLPPLPIYVWGHVTLT</sequence>
<dbReference type="STRING" id="289078.A0A2X0LRG2"/>
<evidence type="ECO:0000313" key="3">
    <source>
        <dbReference type="Proteomes" id="UP000249723"/>
    </source>
</evidence>
<name>A0A2X0LRG2_9BASI</name>
<evidence type="ECO:0000259" key="1">
    <source>
        <dbReference type="Pfam" id="PF12146"/>
    </source>
</evidence>